<evidence type="ECO:0000259" key="3">
    <source>
        <dbReference type="PROSITE" id="PS50110"/>
    </source>
</evidence>
<comment type="caution">
    <text evidence="5">The sequence shown here is derived from an EMBL/GenBank/DDBJ whole genome shotgun (WGS) entry which is preliminary data.</text>
</comment>
<dbReference type="Gene3D" id="2.40.50.1020">
    <property type="entry name" value="LytTr DNA-binding domain"/>
    <property type="match status" value="1"/>
</dbReference>
<feature type="domain" description="Response regulatory" evidence="3">
    <location>
        <begin position="4"/>
        <end position="127"/>
    </location>
</feature>
<dbReference type="Pfam" id="PF04397">
    <property type="entry name" value="LytTR"/>
    <property type="match status" value="1"/>
</dbReference>
<organism evidence="5 6">
    <name type="scientific">Hydrogenophaga electricum</name>
    <dbReference type="NCBI Taxonomy" id="1230953"/>
    <lineage>
        <taxon>Bacteria</taxon>
        <taxon>Pseudomonadati</taxon>
        <taxon>Pseudomonadota</taxon>
        <taxon>Betaproteobacteria</taxon>
        <taxon>Burkholderiales</taxon>
        <taxon>Comamonadaceae</taxon>
        <taxon>Hydrogenophaga</taxon>
    </lineage>
</organism>
<dbReference type="Pfam" id="PF00072">
    <property type="entry name" value="Response_reg"/>
    <property type="match status" value="1"/>
</dbReference>
<dbReference type="EMBL" id="BSPB01000003">
    <property type="protein sequence ID" value="GLS13157.1"/>
    <property type="molecule type" value="Genomic_DNA"/>
</dbReference>
<reference evidence="6" key="1">
    <citation type="journal article" date="2019" name="Int. J. Syst. Evol. Microbiol.">
        <title>The Global Catalogue of Microorganisms (GCM) 10K type strain sequencing project: providing services to taxonomists for standard genome sequencing and annotation.</title>
        <authorList>
            <consortium name="The Broad Institute Genomics Platform"/>
            <consortium name="The Broad Institute Genome Sequencing Center for Infectious Disease"/>
            <person name="Wu L."/>
            <person name="Ma J."/>
        </authorList>
    </citation>
    <scope>NUCLEOTIDE SEQUENCE [LARGE SCALE GENOMIC DNA]</scope>
    <source>
        <strain evidence="6">NBRC 109341</strain>
    </source>
</reference>
<proteinExistence type="predicted"/>
<dbReference type="SUPFAM" id="SSF52172">
    <property type="entry name" value="CheY-like"/>
    <property type="match status" value="1"/>
</dbReference>
<dbReference type="Proteomes" id="UP001156903">
    <property type="component" value="Unassembled WGS sequence"/>
</dbReference>
<evidence type="ECO:0000313" key="6">
    <source>
        <dbReference type="Proteomes" id="UP001156903"/>
    </source>
</evidence>
<dbReference type="InterPro" id="IPR007492">
    <property type="entry name" value="LytTR_DNA-bd_dom"/>
</dbReference>
<dbReference type="PANTHER" id="PTHR48111:SF69">
    <property type="entry name" value="RESPONSE REGULATOR RECEIVER"/>
    <property type="match status" value="1"/>
</dbReference>
<dbReference type="PANTHER" id="PTHR48111">
    <property type="entry name" value="REGULATOR OF RPOS"/>
    <property type="match status" value="1"/>
</dbReference>
<dbReference type="InterPro" id="IPR011006">
    <property type="entry name" value="CheY-like_superfamily"/>
</dbReference>
<sequence>MNASALIAEDEPLLAAALQAELAQTWPDLRIVAEACDGVAAVQQALDCRPDVLFLDIRMPGQSGLEAAAELAEEWPDSGPDTAPFPVLVFVTAYDQYALQAFEAQAVDYLLKPVVPERLARTVQRVQALLATRRPLVAPASRDALQPDDATLQRLRALLAPPPHATLKVIQASAGAHLRLVPVDEVLVFEAADKYVRVITTAHAAERGGELLIRTPLRELLPQLDASVFWQIHRSTVVRATAIHSVLRDEAGKLHLTLRDHPGRWAISRLYAPLFKAM</sequence>
<keyword evidence="2" id="KW-0597">Phosphoprotein</keyword>
<dbReference type="Gene3D" id="3.40.50.2300">
    <property type="match status" value="1"/>
</dbReference>
<feature type="modified residue" description="4-aspartylphosphate" evidence="2">
    <location>
        <position position="56"/>
    </location>
</feature>
<evidence type="ECO:0000313" key="5">
    <source>
        <dbReference type="EMBL" id="GLS13157.1"/>
    </source>
</evidence>
<evidence type="ECO:0000256" key="2">
    <source>
        <dbReference type="PROSITE-ProRule" id="PRU00169"/>
    </source>
</evidence>
<feature type="domain" description="HTH LytTR-type" evidence="4">
    <location>
        <begin position="180"/>
        <end position="278"/>
    </location>
</feature>
<dbReference type="InterPro" id="IPR039420">
    <property type="entry name" value="WalR-like"/>
</dbReference>
<dbReference type="InterPro" id="IPR001789">
    <property type="entry name" value="Sig_transdc_resp-reg_receiver"/>
</dbReference>
<dbReference type="PROSITE" id="PS50110">
    <property type="entry name" value="RESPONSE_REGULATORY"/>
    <property type="match status" value="1"/>
</dbReference>
<keyword evidence="6" id="KW-1185">Reference proteome</keyword>
<dbReference type="GO" id="GO:0003677">
    <property type="term" value="F:DNA binding"/>
    <property type="evidence" value="ECO:0007669"/>
    <property type="project" value="UniProtKB-KW"/>
</dbReference>
<dbReference type="SMART" id="SM00850">
    <property type="entry name" value="LytTR"/>
    <property type="match status" value="1"/>
</dbReference>
<evidence type="ECO:0000259" key="4">
    <source>
        <dbReference type="PROSITE" id="PS50930"/>
    </source>
</evidence>
<name>A0ABQ6BYV1_9BURK</name>
<keyword evidence="1 5" id="KW-0238">DNA-binding</keyword>
<dbReference type="SMART" id="SM00448">
    <property type="entry name" value="REC"/>
    <property type="match status" value="1"/>
</dbReference>
<gene>
    <name evidence="5" type="primary">algR_1</name>
    <name evidence="5" type="ORF">GCM10007935_05860</name>
</gene>
<evidence type="ECO:0000256" key="1">
    <source>
        <dbReference type="ARBA" id="ARBA00023125"/>
    </source>
</evidence>
<accession>A0ABQ6BYV1</accession>
<dbReference type="RefSeq" id="WP_284306630.1">
    <property type="nucleotide sequence ID" value="NZ_BSPB01000003.1"/>
</dbReference>
<dbReference type="PROSITE" id="PS50930">
    <property type="entry name" value="HTH_LYTTR"/>
    <property type="match status" value="1"/>
</dbReference>
<protein>
    <submittedName>
        <fullName evidence="5">DNA-binding response regulator</fullName>
    </submittedName>
</protein>